<dbReference type="GO" id="GO:0007165">
    <property type="term" value="P:signal transduction"/>
    <property type="evidence" value="ECO:0007669"/>
    <property type="project" value="InterPro"/>
</dbReference>
<gene>
    <name evidence="2" type="primary">cheW_1</name>
    <name evidence="2" type="ORF">SV7mr_02860</name>
</gene>
<protein>
    <submittedName>
        <fullName evidence="2">Chemotaxis protein CheW</fullName>
    </submittedName>
</protein>
<name>A0A517SNW0_9BACT</name>
<dbReference type="InterPro" id="IPR036061">
    <property type="entry name" value="CheW-like_dom_sf"/>
</dbReference>
<reference evidence="2 3" key="1">
    <citation type="submission" date="2019-02" db="EMBL/GenBank/DDBJ databases">
        <title>Deep-cultivation of Planctomycetes and their phenomic and genomic characterization uncovers novel biology.</title>
        <authorList>
            <person name="Wiegand S."/>
            <person name="Jogler M."/>
            <person name="Boedeker C."/>
            <person name="Pinto D."/>
            <person name="Vollmers J."/>
            <person name="Rivas-Marin E."/>
            <person name="Kohn T."/>
            <person name="Peeters S.H."/>
            <person name="Heuer A."/>
            <person name="Rast P."/>
            <person name="Oberbeckmann S."/>
            <person name="Bunk B."/>
            <person name="Jeske O."/>
            <person name="Meyerdierks A."/>
            <person name="Storesund J.E."/>
            <person name="Kallscheuer N."/>
            <person name="Luecker S."/>
            <person name="Lage O.M."/>
            <person name="Pohl T."/>
            <person name="Merkel B.J."/>
            <person name="Hornburger P."/>
            <person name="Mueller R.-W."/>
            <person name="Bruemmer F."/>
            <person name="Labrenz M."/>
            <person name="Spormann A.M."/>
            <person name="Op den Camp H."/>
            <person name="Overmann J."/>
            <person name="Amann R."/>
            <person name="Jetten M.S.M."/>
            <person name="Mascher T."/>
            <person name="Medema M.H."/>
            <person name="Devos D.P."/>
            <person name="Kaster A.-K."/>
            <person name="Ovreas L."/>
            <person name="Rohde M."/>
            <person name="Galperin M.Y."/>
            <person name="Jogler C."/>
        </authorList>
    </citation>
    <scope>NUCLEOTIDE SEQUENCE [LARGE SCALE GENOMIC DNA]</scope>
    <source>
        <strain evidence="2 3">SV_7m_r</strain>
    </source>
</reference>
<organism evidence="2 3">
    <name type="scientific">Stieleria bergensis</name>
    <dbReference type="NCBI Taxonomy" id="2528025"/>
    <lineage>
        <taxon>Bacteria</taxon>
        <taxon>Pseudomonadati</taxon>
        <taxon>Planctomycetota</taxon>
        <taxon>Planctomycetia</taxon>
        <taxon>Pirellulales</taxon>
        <taxon>Pirellulaceae</taxon>
        <taxon>Stieleria</taxon>
    </lineage>
</organism>
<dbReference type="SMART" id="SM00260">
    <property type="entry name" value="CheW"/>
    <property type="match status" value="1"/>
</dbReference>
<dbReference type="Gene3D" id="2.40.50.180">
    <property type="entry name" value="CheA-289, Domain 4"/>
    <property type="match status" value="1"/>
</dbReference>
<dbReference type="GO" id="GO:0005829">
    <property type="term" value="C:cytosol"/>
    <property type="evidence" value="ECO:0007669"/>
    <property type="project" value="TreeGrafter"/>
</dbReference>
<dbReference type="Pfam" id="PF01584">
    <property type="entry name" value="CheW"/>
    <property type="match status" value="1"/>
</dbReference>
<keyword evidence="3" id="KW-1185">Reference proteome</keyword>
<proteinExistence type="predicted"/>
<evidence type="ECO:0000313" key="3">
    <source>
        <dbReference type="Proteomes" id="UP000315003"/>
    </source>
</evidence>
<dbReference type="EMBL" id="CP036272">
    <property type="protein sequence ID" value="QDT57801.1"/>
    <property type="molecule type" value="Genomic_DNA"/>
</dbReference>
<dbReference type="RefSeq" id="WP_145268509.1">
    <property type="nucleotide sequence ID" value="NZ_CP036272.1"/>
</dbReference>
<dbReference type="PANTHER" id="PTHR22617:SF23">
    <property type="entry name" value="CHEMOTAXIS PROTEIN CHEW"/>
    <property type="match status" value="1"/>
</dbReference>
<dbReference type="Gene3D" id="2.30.30.40">
    <property type="entry name" value="SH3 Domains"/>
    <property type="match status" value="1"/>
</dbReference>
<dbReference type="InterPro" id="IPR002545">
    <property type="entry name" value="CheW-lke_dom"/>
</dbReference>
<dbReference type="PANTHER" id="PTHR22617">
    <property type="entry name" value="CHEMOTAXIS SENSOR HISTIDINE KINASE-RELATED"/>
    <property type="match status" value="1"/>
</dbReference>
<dbReference type="InterPro" id="IPR039315">
    <property type="entry name" value="CheW"/>
</dbReference>
<dbReference type="SUPFAM" id="SSF50341">
    <property type="entry name" value="CheW-like"/>
    <property type="match status" value="1"/>
</dbReference>
<dbReference type="GO" id="GO:0006935">
    <property type="term" value="P:chemotaxis"/>
    <property type="evidence" value="ECO:0007669"/>
    <property type="project" value="InterPro"/>
</dbReference>
<evidence type="ECO:0000259" key="1">
    <source>
        <dbReference type="PROSITE" id="PS50851"/>
    </source>
</evidence>
<accession>A0A517SNW0</accession>
<dbReference type="PROSITE" id="PS50851">
    <property type="entry name" value="CHEW"/>
    <property type="match status" value="1"/>
</dbReference>
<dbReference type="OrthoDB" id="9794382at2"/>
<dbReference type="AlphaFoldDB" id="A0A517SNW0"/>
<sequence>MTSNGEGNPSTDSSSSGQEAYCTFRVSELLFGVAVRQVQEVLRSQRTTRVPLAPFSVHGLMNLRGQIVSAIDLRKQLGLDSLTKEQSDAMNVVIRTEDGPTSLMVDEIGDVIAVQSDRFETPPETLQGPPRELIRGAFKLENELLLILDTSCVIKFAA</sequence>
<evidence type="ECO:0000313" key="2">
    <source>
        <dbReference type="EMBL" id="QDT57801.1"/>
    </source>
</evidence>
<dbReference type="Proteomes" id="UP000315003">
    <property type="component" value="Chromosome"/>
</dbReference>
<feature type="domain" description="CheW-like" evidence="1">
    <location>
        <begin position="18"/>
        <end position="158"/>
    </location>
</feature>